<feature type="region of interest" description="Disordered" evidence="15">
    <location>
        <begin position="665"/>
        <end position="717"/>
    </location>
</feature>
<keyword evidence="7" id="KW-0808">Transferase</keyword>
<gene>
    <name evidence="19" type="ORF">SAMN05428998_101620</name>
</gene>
<keyword evidence="10" id="KW-0573">Peptidoglycan synthesis</keyword>
<name>A0A1Y6BAU4_9PROT</name>
<evidence type="ECO:0000259" key="18">
    <source>
        <dbReference type="Pfam" id="PF00912"/>
    </source>
</evidence>
<keyword evidence="8" id="KW-0378">Hydrolase</keyword>
<keyword evidence="20" id="KW-1185">Reference proteome</keyword>
<dbReference type="FunFam" id="1.10.3810.10:FF:000001">
    <property type="entry name" value="Penicillin-binding protein 1A"/>
    <property type="match status" value="1"/>
</dbReference>
<evidence type="ECO:0000256" key="11">
    <source>
        <dbReference type="ARBA" id="ARBA00023268"/>
    </source>
</evidence>
<dbReference type="InterPro" id="IPR050396">
    <property type="entry name" value="Glycosyltr_51/Transpeptidase"/>
</dbReference>
<evidence type="ECO:0000256" key="14">
    <source>
        <dbReference type="ARBA" id="ARBA00049902"/>
    </source>
</evidence>
<dbReference type="GO" id="GO:0009252">
    <property type="term" value="P:peptidoglycan biosynthetic process"/>
    <property type="evidence" value="ECO:0007669"/>
    <property type="project" value="UniProtKB-UniPathway"/>
</dbReference>
<evidence type="ECO:0000313" key="19">
    <source>
        <dbReference type="EMBL" id="SME93868.1"/>
    </source>
</evidence>
<evidence type="ECO:0000256" key="16">
    <source>
        <dbReference type="SAM" id="Phobius"/>
    </source>
</evidence>
<organism evidence="19 20">
    <name type="scientific">Tistlia consotensis USBA 355</name>
    <dbReference type="NCBI Taxonomy" id="560819"/>
    <lineage>
        <taxon>Bacteria</taxon>
        <taxon>Pseudomonadati</taxon>
        <taxon>Pseudomonadota</taxon>
        <taxon>Alphaproteobacteria</taxon>
        <taxon>Rhodospirillales</taxon>
        <taxon>Rhodovibrionaceae</taxon>
        <taxon>Tistlia</taxon>
    </lineage>
</organism>
<dbReference type="Pfam" id="PF00905">
    <property type="entry name" value="Transpeptidase"/>
    <property type="match status" value="1"/>
</dbReference>
<comment type="catalytic activity">
    <reaction evidence="14">
        <text>[GlcNAc-(1-&gt;4)-Mur2Ac(oyl-L-Ala-gamma-D-Glu-L-Lys-D-Ala-D-Ala)](n)-di-trans,octa-cis-undecaprenyl diphosphate + beta-D-GlcNAc-(1-&gt;4)-Mur2Ac(oyl-L-Ala-gamma-D-Glu-L-Lys-D-Ala-D-Ala)-di-trans,octa-cis-undecaprenyl diphosphate = [GlcNAc-(1-&gt;4)-Mur2Ac(oyl-L-Ala-gamma-D-Glu-L-Lys-D-Ala-D-Ala)](n+1)-di-trans,octa-cis-undecaprenyl diphosphate + di-trans,octa-cis-undecaprenyl diphosphate + H(+)</text>
        <dbReference type="Rhea" id="RHEA:23708"/>
        <dbReference type="Rhea" id="RHEA-COMP:9602"/>
        <dbReference type="Rhea" id="RHEA-COMP:9603"/>
        <dbReference type="ChEBI" id="CHEBI:15378"/>
        <dbReference type="ChEBI" id="CHEBI:58405"/>
        <dbReference type="ChEBI" id="CHEBI:60033"/>
        <dbReference type="ChEBI" id="CHEBI:78435"/>
        <dbReference type="EC" id="2.4.99.28"/>
    </reaction>
</comment>
<dbReference type="UniPathway" id="UPA00219"/>
<evidence type="ECO:0000256" key="4">
    <source>
        <dbReference type="ARBA" id="ARBA00022645"/>
    </source>
</evidence>
<feature type="domain" description="Glycosyl transferase family 51" evidence="18">
    <location>
        <begin position="117"/>
        <end position="291"/>
    </location>
</feature>
<feature type="compositionally biased region" description="Gly residues" evidence="15">
    <location>
        <begin position="35"/>
        <end position="53"/>
    </location>
</feature>
<evidence type="ECO:0000256" key="6">
    <source>
        <dbReference type="ARBA" id="ARBA00022676"/>
    </source>
</evidence>
<feature type="transmembrane region" description="Helical" evidence="16">
    <location>
        <begin position="69"/>
        <end position="93"/>
    </location>
</feature>
<evidence type="ECO:0000256" key="10">
    <source>
        <dbReference type="ARBA" id="ARBA00022984"/>
    </source>
</evidence>
<comment type="catalytic activity">
    <reaction evidence="13">
        <text>Preferential cleavage: (Ac)2-L-Lys-D-Ala-|-D-Ala. Also transpeptidation of peptidyl-alanyl moieties that are N-acyl substituents of D-alanine.</text>
        <dbReference type="EC" id="3.4.16.4"/>
    </reaction>
</comment>
<dbReference type="SUPFAM" id="SSF53955">
    <property type="entry name" value="Lysozyme-like"/>
    <property type="match status" value="1"/>
</dbReference>
<dbReference type="Proteomes" id="UP000192917">
    <property type="component" value="Unassembled WGS sequence"/>
</dbReference>
<dbReference type="InterPro" id="IPR036950">
    <property type="entry name" value="PBP_transglycosylase"/>
</dbReference>
<sequence>MARRTAPRGTATPALRADIETSAAERRLRGAARSGSGGGRSAAARGGSGGGTGKRAAARPRDWRWLRRLALWTGVAAIWGAVALGGLLAWYAYDLPSVSALGDYTRKPSIRLIDADGRPLAAFGDLYGDTIPVADLPAYLPQAVMAVEDRRFYSHFGIDPWGILRALVADVMAGQLREGGSTITQQLAKNLFLTPDRTIKRKVQEMMLAIWLETKLSKDRILSLYLNRVYLGAGTYGVDAAAHRYFGKSAREVGLYEAAMIAGLLKAPSRYNPANDPDLAHRRASTVLHSMAEAGFITEAEAERAIRERKRGQPQVADRGRYFADWALSRVAEEAGPLEGDVVVSTTLDSRVQRIAEEETAKLLDGAARKAGAGQAAVVVMGPDGAVKAMVGGRSYGDSQFNRAVQALRQPGSSFKPFVYLAALESGMTPDSPVLDAPIEFKTPNGVWRPSNFTDKYRGTVTLREALARSLNTPAVRLAESVGVDKVAAVAHRMGITTPLAENLSLALGSSEVSVLDMATAYSVLANGGDGVLPYGVSRIESADGQLIYDRHGGGLGRVIPPAVQASMVDMMQSAVAWGTARHADPGRPAAAKTGTSQDFRDAWFVGFTADWTVAVWLGNDDGKPMDGVTGGSLPAQLWRAIMTRISAGLPPRPLVYAAAVPSGAGRAGEAPASDQGGGGPGLLENLIERLTGSGGGTAQPRSDGAGRRLTKPGNDR</sequence>
<reference evidence="19 20" key="1">
    <citation type="submission" date="2017-04" db="EMBL/GenBank/DDBJ databases">
        <authorList>
            <person name="Afonso C.L."/>
            <person name="Miller P.J."/>
            <person name="Scott M.A."/>
            <person name="Spackman E."/>
            <person name="Goraichik I."/>
            <person name="Dimitrov K.M."/>
            <person name="Suarez D.L."/>
            <person name="Swayne D.E."/>
        </authorList>
    </citation>
    <scope>NUCLEOTIDE SEQUENCE [LARGE SCALE GENOMIC DNA]</scope>
    <source>
        <strain evidence="19 20">USBA 355</strain>
    </source>
</reference>
<evidence type="ECO:0000256" key="15">
    <source>
        <dbReference type="SAM" id="MobiDB-lite"/>
    </source>
</evidence>
<dbReference type="PANTHER" id="PTHR32282:SF33">
    <property type="entry name" value="PEPTIDOGLYCAN GLYCOSYLTRANSFERASE"/>
    <property type="match status" value="1"/>
</dbReference>
<evidence type="ECO:0000256" key="12">
    <source>
        <dbReference type="ARBA" id="ARBA00023316"/>
    </source>
</evidence>
<keyword evidence="16" id="KW-0812">Transmembrane</keyword>
<proteinExistence type="inferred from homology"/>
<dbReference type="AlphaFoldDB" id="A0A1Y6BAU4"/>
<keyword evidence="16" id="KW-0472">Membrane</keyword>
<dbReference type="GO" id="GO:0071555">
    <property type="term" value="P:cell wall organization"/>
    <property type="evidence" value="ECO:0007669"/>
    <property type="project" value="UniProtKB-KW"/>
</dbReference>
<keyword evidence="9" id="KW-0133">Cell shape</keyword>
<dbReference type="GO" id="GO:0008955">
    <property type="term" value="F:peptidoglycan glycosyltransferase activity"/>
    <property type="evidence" value="ECO:0007669"/>
    <property type="project" value="UniProtKB-EC"/>
</dbReference>
<dbReference type="Gene3D" id="3.40.710.10">
    <property type="entry name" value="DD-peptidase/beta-lactamase superfamily"/>
    <property type="match status" value="1"/>
</dbReference>
<keyword evidence="5" id="KW-0645">Protease</keyword>
<dbReference type="PANTHER" id="PTHR32282">
    <property type="entry name" value="BINDING PROTEIN TRANSPEPTIDASE, PUTATIVE-RELATED"/>
    <property type="match status" value="1"/>
</dbReference>
<comment type="pathway">
    <text evidence="1">Cell wall biogenesis; peptidoglycan biosynthesis.</text>
</comment>
<feature type="domain" description="Penicillin-binding protein transpeptidase" evidence="17">
    <location>
        <begin position="377"/>
        <end position="643"/>
    </location>
</feature>
<evidence type="ECO:0000256" key="8">
    <source>
        <dbReference type="ARBA" id="ARBA00022801"/>
    </source>
</evidence>
<keyword evidence="4" id="KW-0121">Carboxypeptidase</keyword>
<dbReference type="Gene3D" id="1.10.3810.10">
    <property type="entry name" value="Biosynthetic peptidoglycan transglycosylase-like"/>
    <property type="match status" value="1"/>
</dbReference>
<dbReference type="InterPro" id="IPR001460">
    <property type="entry name" value="PCN-bd_Tpept"/>
</dbReference>
<keyword evidence="11" id="KW-0511">Multifunctional enzyme</keyword>
<dbReference type="InterPro" id="IPR023346">
    <property type="entry name" value="Lysozyme-like_dom_sf"/>
</dbReference>
<evidence type="ECO:0000256" key="13">
    <source>
        <dbReference type="ARBA" id="ARBA00034000"/>
    </source>
</evidence>
<dbReference type="NCBIfam" id="TIGR02074">
    <property type="entry name" value="PBP_1a_fam"/>
    <property type="match status" value="1"/>
</dbReference>
<dbReference type="InterPro" id="IPR001264">
    <property type="entry name" value="Glyco_trans_51"/>
</dbReference>
<dbReference type="GO" id="GO:0008360">
    <property type="term" value="P:regulation of cell shape"/>
    <property type="evidence" value="ECO:0007669"/>
    <property type="project" value="UniProtKB-KW"/>
</dbReference>
<keyword evidence="6" id="KW-0328">Glycosyltransferase</keyword>
<evidence type="ECO:0000256" key="1">
    <source>
        <dbReference type="ARBA" id="ARBA00004752"/>
    </source>
</evidence>
<keyword evidence="16" id="KW-1133">Transmembrane helix</keyword>
<evidence type="ECO:0000256" key="3">
    <source>
        <dbReference type="ARBA" id="ARBA00007739"/>
    </source>
</evidence>
<keyword evidence="12" id="KW-0961">Cell wall biogenesis/degradation</keyword>
<dbReference type="STRING" id="560819.SAMN05428998_101620"/>
<evidence type="ECO:0000256" key="7">
    <source>
        <dbReference type="ARBA" id="ARBA00022679"/>
    </source>
</evidence>
<dbReference type="InterPro" id="IPR012338">
    <property type="entry name" value="Beta-lactam/transpept-like"/>
</dbReference>
<dbReference type="SUPFAM" id="SSF56601">
    <property type="entry name" value="beta-lactamase/transpeptidase-like"/>
    <property type="match status" value="1"/>
</dbReference>
<comment type="similarity">
    <text evidence="2">In the C-terminal section; belongs to the transpeptidase family.</text>
</comment>
<accession>A0A1Y6BAU4</accession>
<dbReference type="GO" id="GO:0009002">
    <property type="term" value="F:serine-type D-Ala-D-Ala carboxypeptidase activity"/>
    <property type="evidence" value="ECO:0007669"/>
    <property type="project" value="UniProtKB-EC"/>
</dbReference>
<protein>
    <submittedName>
        <fullName evidence="19">Penicillin-binding protein 1A</fullName>
    </submittedName>
</protein>
<feature type="region of interest" description="Disordered" evidence="15">
    <location>
        <begin position="1"/>
        <end position="56"/>
    </location>
</feature>
<evidence type="ECO:0000256" key="9">
    <source>
        <dbReference type="ARBA" id="ARBA00022960"/>
    </source>
</evidence>
<evidence type="ECO:0000256" key="2">
    <source>
        <dbReference type="ARBA" id="ARBA00007090"/>
    </source>
</evidence>
<dbReference type="GO" id="GO:0030288">
    <property type="term" value="C:outer membrane-bounded periplasmic space"/>
    <property type="evidence" value="ECO:0007669"/>
    <property type="project" value="TreeGrafter"/>
</dbReference>
<dbReference type="GO" id="GO:0006508">
    <property type="term" value="P:proteolysis"/>
    <property type="evidence" value="ECO:0007669"/>
    <property type="project" value="UniProtKB-KW"/>
</dbReference>
<evidence type="ECO:0000256" key="5">
    <source>
        <dbReference type="ARBA" id="ARBA00022670"/>
    </source>
</evidence>
<dbReference type="Pfam" id="PF00912">
    <property type="entry name" value="Transgly"/>
    <property type="match status" value="1"/>
</dbReference>
<dbReference type="RefSeq" id="WP_085120943.1">
    <property type="nucleotide sequence ID" value="NZ_FWZX01000001.1"/>
</dbReference>
<evidence type="ECO:0000259" key="17">
    <source>
        <dbReference type="Pfam" id="PF00905"/>
    </source>
</evidence>
<dbReference type="EMBL" id="FWZX01000001">
    <property type="protein sequence ID" value="SME93868.1"/>
    <property type="molecule type" value="Genomic_DNA"/>
</dbReference>
<comment type="similarity">
    <text evidence="3">In the N-terminal section; belongs to the glycosyltransferase 51 family.</text>
</comment>
<feature type="compositionally biased region" description="Basic and acidic residues" evidence="15">
    <location>
        <begin position="17"/>
        <end position="28"/>
    </location>
</feature>
<dbReference type="GO" id="GO:0008658">
    <property type="term" value="F:penicillin binding"/>
    <property type="evidence" value="ECO:0007669"/>
    <property type="project" value="InterPro"/>
</dbReference>
<evidence type="ECO:0000313" key="20">
    <source>
        <dbReference type="Proteomes" id="UP000192917"/>
    </source>
</evidence>